<evidence type="ECO:0000256" key="5">
    <source>
        <dbReference type="ARBA" id="ARBA00022801"/>
    </source>
</evidence>
<dbReference type="PROSITE" id="PS51198">
    <property type="entry name" value="UVRD_HELICASE_ATP_BIND"/>
    <property type="match status" value="1"/>
</dbReference>
<dbReference type="InterPro" id="IPR011604">
    <property type="entry name" value="PDDEXK-like_dom_sf"/>
</dbReference>
<keyword evidence="6 15" id="KW-0347">Helicase</keyword>
<evidence type="ECO:0000256" key="14">
    <source>
        <dbReference type="ARBA" id="ARBA00048988"/>
    </source>
</evidence>
<feature type="domain" description="UvrD-like helicase C-terminal" evidence="17">
    <location>
        <begin position="332"/>
        <end position="600"/>
    </location>
</feature>
<evidence type="ECO:0000259" key="16">
    <source>
        <dbReference type="PROSITE" id="PS51198"/>
    </source>
</evidence>
<evidence type="ECO:0000256" key="6">
    <source>
        <dbReference type="ARBA" id="ARBA00022806"/>
    </source>
</evidence>
<organism evidence="18 19">
    <name type="scientific">Candidatus Nomurabacteria bacterium RIFCSPLOWO2_01_FULL_36_16</name>
    <dbReference type="NCBI Taxonomy" id="1801767"/>
    <lineage>
        <taxon>Bacteria</taxon>
        <taxon>Candidatus Nomuraibacteriota</taxon>
    </lineage>
</organism>
<sequence length="988" mass="113984">MASIFKEEYNKLNQAQKEAVDSIDGPVMVVAGPGTGKTQILALRIGRILSETDTKSDGILCLTFTNSAVKAMRERLRKYIGSEANKVKVSTFHSFGMDMLEKYFPILGLDKAPRIMDERGDVTILCDKILQNNDWEYLRPRSDTSRYFQDLKSLVSLLKRERITPEDFENTIKIEIENIKKDPESFSSRGESKGRLKKDVEKRIEGLERTLEAVKFYSLYEIEKKGKNLFDYDDILEALNKIVEDSEEAKEYIKTNFLYVLIDEHQDSSNAQNKFLENVWGDVEKPNIFVVGDDRQLIYGFGGASLEYFENFKNAFGKAKLITLSENYRSTQNILDSSHNLLKSSISKVKLKSNHKENHPIRLVEAYYERDEIISCALEIKKKLNSIDPNNMAILVPKNKQVRSAITILKDMGIPVSGGEMVDFFESHEAISFLRVLKIIENPSDGVALAESFFDKNSMISPLMAHEFLKNNKMRDFSLLNAVGEKNNLFNSENKINLWLRKLKSWLDYSSLPLYSFIQKVGAEFLLDTAKNHEELIIRIEVLRTVLHLVLMQNEKNSNLNLNNFLDFIDRLQSYGENIPLAVFGADEGVKVRTIHGSKGLEFDFVWIAHMDERSFSGRKVGGFSLPESIKERVETRDEEVLKRQLYVAITRAKRFCAISYALKSYIGGDQELAGIVADIAHNFEKQNADETEKIILKSDERIFVETKKGIEKNTKLDGLIKLVARDYEDKKVSVSLLNNFFECPWKWYFRNLLQLPELKSESLEFGNIVHSSIDAILKLDKKPNKEELQNIVLFQVKKSGFGDERKQKELIKLALNIISKWVDKRLSEISKNRENEKSISVSDDRFPSLNIYGKLDLIEYLDKKNARVTDFKTGNVRKKSEIEKTDEEGRMSSYLRQLAMYSYLIEQSSRNKLHVKESRLEFLETKDARETFYYKVITQKEISLLVQDIKDYDGFLKSGEWVGRPCNYNSYGKNTECEYCKMAEIYK</sequence>
<dbReference type="Pfam" id="PF13361">
    <property type="entry name" value="UvrD_C"/>
    <property type="match status" value="1"/>
</dbReference>
<dbReference type="Gene3D" id="1.10.486.10">
    <property type="entry name" value="PCRA, domain 4"/>
    <property type="match status" value="1"/>
</dbReference>
<comment type="catalytic activity">
    <reaction evidence="12">
        <text>Couples ATP hydrolysis with the unwinding of duplex DNA by translocating in the 3'-5' direction.</text>
        <dbReference type="EC" id="5.6.2.4"/>
    </reaction>
</comment>
<dbReference type="PANTHER" id="PTHR11070:SF2">
    <property type="entry name" value="ATP-DEPENDENT DNA HELICASE SRS2"/>
    <property type="match status" value="1"/>
</dbReference>
<protein>
    <recommendedName>
        <fullName evidence="13">DNA 3'-5' helicase</fullName>
        <ecNumber evidence="13">5.6.2.4</ecNumber>
    </recommendedName>
</protein>
<dbReference type="Proteomes" id="UP000177001">
    <property type="component" value="Unassembled WGS sequence"/>
</dbReference>
<accession>A0A1F6WXT7</accession>
<proteinExistence type="inferred from homology"/>
<feature type="binding site" evidence="15">
    <location>
        <begin position="31"/>
        <end position="38"/>
    </location>
    <ligand>
        <name>ATP</name>
        <dbReference type="ChEBI" id="CHEBI:30616"/>
    </ligand>
</feature>
<evidence type="ECO:0000313" key="18">
    <source>
        <dbReference type="EMBL" id="OGI86706.1"/>
    </source>
</evidence>
<dbReference type="GO" id="GO:0000725">
    <property type="term" value="P:recombinational repair"/>
    <property type="evidence" value="ECO:0007669"/>
    <property type="project" value="TreeGrafter"/>
</dbReference>
<dbReference type="SUPFAM" id="SSF52540">
    <property type="entry name" value="P-loop containing nucleoside triphosphate hydrolases"/>
    <property type="match status" value="1"/>
</dbReference>
<keyword evidence="4" id="KW-0227">DNA damage</keyword>
<dbReference type="PANTHER" id="PTHR11070">
    <property type="entry name" value="UVRD / RECB / PCRA DNA HELICASE FAMILY MEMBER"/>
    <property type="match status" value="1"/>
</dbReference>
<dbReference type="Pfam" id="PF12705">
    <property type="entry name" value="PDDEXK_1"/>
    <property type="match status" value="1"/>
</dbReference>
<dbReference type="Pfam" id="PF00580">
    <property type="entry name" value="UvrD-helicase"/>
    <property type="match status" value="1"/>
</dbReference>
<reference evidence="18 19" key="1">
    <citation type="journal article" date="2016" name="Nat. Commun.">
        <title>Thousands of microbial genomes shed light on interconnected biogeochemical processes in an aquifer system.</title>
        <authorList>
            <person name="Anantharaman K."/>
            <person name="Brown C.T."/>
            <person name="Hug L.A."/>
            <person name="Sharon I."/>
            <person name="Castelle C.J."/>
            <person name="Probst A.J."/>
            <person name="Thomas B.C."/>
            <person name="Singh A."/>
            <person name="Wilkins M.J."/>
            <person name="Karaoz U."/>
            <person name="Brodie E.L."/>
            <person name="Williams K.H."/>
            <person name="Hubbard S.S."/>
            <person name="Banfield J.F."/>
        </authorList>
    </citation>
    <scope>NUCLEOTIDE SEQUENCE [LARGE SCALE GENOMIC DNA]</scope>
</reference>
<dbReference type="EC" id="5.6.2.4" evidence="13"/>
<dbReference type="InterPro" id="IPR027417">
    <property type="entry name" value="P-loop_NTPase"/>
</dbReference>
<dbReference type="GO" id="GO:0004527">
    <property type="term" value="F:exonuclease activity"/>
    <property type="evidence" value="ECO:0007669"/>
    <property type="project" value="UniProtKB-KW"/>
</dbReference>
<evidence type="ECO:0000256" key="4">
    <source>
        <dbReference type="ARBA" id="ARBA00022763"/>
    </source>
</evidence>
<dbReference type="Gene3D" id="3.40.50.300">
    <property type="entry name" value="P-loop containing nucleotide triphosphate hydrolases"/>
    <property type="match status" value="2"/>
</dbReference>
<dbReference type="InterPro" id="IPR000212">
    <property type="entry name" value="DNA_helicase_UvrD/REP"/>
</dbReference>
<dbReference type="Gene3D" id="3.90.320.10">
    <property type="match status" value="1"/>
</dbReference>
<evidence type="ECO:0000256" key="2">
    <source>
        <dbReference type="ARBA" id="ARBA00022722"/>
    </source>
</evidence>
<dbReference type="InterPro" id="IPR014017">
    <property type="entry name" value="DNA_helicase_UvrD-like_C"/>
</dbReference>
<evidence type="ECO:0000256" key="7">
    <source>
        <dbReference type="ARBA" id="ARBA00022839"/>
    </source>
</evidence>
<evidence type="ECO:0000256" key="12">
    <source>
        <dbReference type="ARBA" id="ARBA00034617"/>
    </source>
</evidence>
<dbReference type="PROSITE" id="PS51217">
    <property type="entry name" value="UVRD_HELICASE_CTER"/>
    <property type="match status" value="1"/>
</dbReference>
<evidence type="ECO:0000256" key="3">
    <source>
        <dbReference type="ARBA" id="ARBA00022741"/>
    </source>
</evidence>
<comment type="caution">
    <text evidence="18">The sequence shown here is derived from an EMBL/GenBank/DDBJ whole genome shotgun (WGS) entry which is preliminary data.</text>
</comment>
<keyword evidence="3 15" id="KW-0547">Nucleotide-binding</keyword>
<dbReference type="GO" id="GO:0043138">
    <property type="term" value="F:3'-5' DNA helicase activity"/>
    <property type="evidence" value="ECO:0007669"/>
    <property type="project" value="UniProtKB-EC"/>
</dbReference>
<evidence type="ECO:0000256" key="9">
    <source>
        <dbReference type="ARBA" id="ARBA00023125"/>
    </source>
</evidence>
<feature type="domain" description="UvrD-like helicase ATP-binding" evidence="16">
    <location>
        <begin position="10"/>
        <end position="331"/>
    </location>
</feature>
<keyword evidence="7" id="KW-0269">Exonuclease</keyword>
<evidence type="ECO:0000256" key="15">
    <source>
        <dbReference type="PROSITE-ProRule" id="PRU00560"/>
    </source>
</evidence>
<dbReference type="Gene3D" id="1.10.10.160">
    <property type="match status" value="1"/>
</dbReference>
<dbReference type="GO" id="GO:0003677">
    <property type="term" value="F:DNA binding"/>
    <property type="evidence" value="ECO:0007669"/>
    <property type="project" value="UniProtKB-KW"/>
</dbReference>
<evidence type="ECO:0000259" key="17">
    <source>
        <dbReference type="PROSITE" id="PS51217"/>
    </source>
</evidence>
<dbReference type="AlphaFoldDB" id="A0A1F6WXT7"/>
<keyword evidence="5 15" id="KW-0378">Hydrolase</keyword>
<name>A0A1F6WXT7_9BACT</name>
<gene>
    <name evidence="18" type="ORF">A3A91_03680</name>
</gene>
<keyword evidence="2" id="KW-0540">Nuclease</keyword>
<keyword evidence="9" id="KW-0238">DNA-binding</keyword>
<dbReference type="InterPro" id="IPR038726">
    <property type="entry name" value="PDDEXK_AddAB-type"/>
</dbReference>
<keyword evidence="8 15" id="KW-0067">ATP-binding</keyword>
<dbReference type="InterPro" id="IPR014016">
    <property type="entry name" value="UvrD-like_ATP-bd"/>
</dbReference>
<evidence type="ECO:0000256" key="1">
    <source>
        <dbReference type="ARBA" id="ARBA00009922"/>
    </source>
</evidence>
<dbReference type="GO" id="GO:0005524">
    <property type="term" value="F:ATP binding"/>
    <property type="evidence" value="ECO:0007669"/>
    <property type="project" value="UniProtKB-UniRule"/>
</dbReference>
<evidence type="ECO:0000256" key="11">
    <source>
        <dbReference type="ARBA" id="ARBA00023235"/>
    </source>
</evidence>
<comment type="similarity">
    <text evidence="1">Belongs to the helicase family. UvrD subfamily.</text>
</comment>
<comment type="catalytic activity">
    <reaction evidence="14">
        <text>ATP + H2O = ADP + phosphate + H(+)</text>
        <dbReference type="Rhea" id="RHEA:13065"/>
        <dbReference type="ChEBI" id="CHEBI:15377"/>
        <dbReference type="ChEBI" id="CHEBI:15378"/>
        <dbReference type="ChEBI" id="CHEBI:30616"/>
        <dbReference type="ChEBI" id="CHEBI:43474"/>
        <dbReference type="ChEBI" id="CHEBI:456216"/>
        <dbReference type="EC" id="5.6.2.4"/>
    </reaction>
</comment>
<keyword evidence="10" id="KW-0234">DNA repair</keyword>
<dbReference type="CDD" id="cd17932">
    <property type="entry name" value="DEXQc_UvrD"/>
    <property type="match status" value="1"/>
</dbReference>
<evidence type="ECO:0000256" key="8">
    <source>
        <dbReference type="ARBA" id="ARBA00022840"/>
    </source>
</evidence>
<dbReference type="EMBL" id="MFUR01000012">
    <property type="protein sequence ID" value="OGI86706.1"/>
    <property type="molecule type" value="Genomic_DNA"/>
</dbReference>
<dbReference type="InterPro" id="IPR013986">
    <property type="entry name" value="DExx_box_DNA_helicase_dom_sf"/>
</dbReference>
<evidence type="ECO:0000256" key="13">
    <source>
        <dbReference type="ARBA" id="ARBA00034808"/>
    </source>
</evidence>
<evidence type="ECO:0000313" key="19">
    <source>
        <dbReference type="Proteomes" id="UP000177001"/>
    </source>
</evidence>
<keyword evidence="11" id="KW-0413">Isomerase</keyword>
<evidence type="ECO:0000256" key="10">
    <source>
        <dbReference type="ARBA" id="ARBA00023204"/>
    </source>
</evidence>